<dbReference type="Gene3D" id="3.40.50.300">
    <property type="entry name" value="P-loop containing nucleotide triphosphate hydrolases"/>
    <property type="match status" value="1"/>
</dbReference>
<dbReference type="SUPFAM" id="SSF52540">
    <property type="entry name" value="P-loop containing nucleoside triphosphate hydrolases"/>
    <property type="match status" value="1"/>
</dbReference>
<dbReference type="CDD" id="cd00009">
    <property type="entry name" value="AAA"/>
    <property type="match status" value="1"/>
</dbReference>
<dbReference type="EMBL" id="JBBNAE010000008">
    <property type="protein sequence ID" value="KAK9103358.1"/>
    <property type="molecule type" value="Genomic_DNA"/>
</dbReference>
<dbReference type="GO" id="GO:0005524">
    <property type="term" value="F:ATP binding"/>
    <property type="evidence" value="ECO:0007669"/>
    <property type="project" value="UniProtKB-KW"/>
</dbReference>
<keyword evidence="2" id="KW-0067">ATP-binding</keyword>
<keyword evidence="4" id="KW-1185">Reference proteome</keyword>
<comment type="caution">
    <text evidence="3">The sequence shown here is derived from an EMBL/GenBank/DDBJ whole genome shotgun (WGS) entry which is preliminary data.</text>
</comment>
<evidence type="ECO:0000313" key="3">
    <source>
        <dbReference type="EMBL" id="KAK9103358.1"/>
    </source>
</evidence>
<name>A0AAP0F8D0_9MAGN</name>
<dbReference type="CDD" id="cd18140">
    <property type="entry name" value="HLD_clamp_RFC"/>
    <property type="match status" value="1"/>
</dbReference>
<dbReference type="GO" id="GO:0006281">
    <property type="term" value="P:DNA repair"/>
    <property type="evidence" value="ECO:0007669"/>
    <property type="project" value="TreeGrafter"/>
</dbReference>
<dbReference type="GO" id="GO:0006261">
    <property type="term" value="P:DNA-templated DNA replication"/>
    <property type="evidence" value="ECO:0007669"/>
    <property type="project" value="TreeGrafter"/>
</dbReference>
<evidence type="ECO:0000256" key="2">
    <source>
        <dbReference type="ARBA" id="ARBA00022840"/>
    </source>
</evidence>
<dbReference type="GO" id="GO:0005634">
    <property type="term" value="C:nucleus"/>
    <property type="evidence" value="ECO:0007669"/>
    <property type="project" value="TreeGrafter"/>
</dbReference>
<dbReference type="Proteomes" id="UP001417504">
    <property type="component" value="Unassembled WGS sequence"/>
</dbReference>
<keyword evidence="1" id="KW-0547">Nucleotide-binding</keyword>
<dbReference type="AlphaFoldDB" id="A0AAP0F8D0"/>
<reference evidence="3 4" key="1">
    <citation type="submission" date="2024-01" db="EMBL/GenBank/DDBJ databases">
        <title>Genome assemblies of Stephania.</title>
        <authorList>
            <person name="Yang L."/>
        </authorList>
    </citation>
    <scope>NUCLEOTIDE SEQUENCE [LARGE SCALE GENOMIC DNA]</scope>
    <source>
        <strain evidence="3">QJT</strain>
        <tissue evidence="3">Leaf</tissue>
    </source>
</reference>
<evidence type="ECO:0000256" key="1">
    <source>
        <dbReference type="ARBA" id="ARBA00022741"/>
    </source>
</evidence>
<sequence length="315" mass="34922">MNYVLKVKGNIELLEVLKRKGNCSRIYDSRSQFSLQPVVSLVLKKLSDNPLRCVISDRIYNPYVCHVHQIVDPQISDPNSSPSDPNPVEAIVTVVVSVPPGTGETTSILALAHQLLGKNYEKAVLELDASDERGNDFVRERIKKFAENEVLLPPELHKIVILDKANRLSDEEILNRLVVILQAEKVPYMPEGLEPISVGANGDMRQAINNLQATCNRYGLPNQENAHGLQVSTTLRTLTTAFVGILCGAFSILGKHSLWYEATFMIGSAICGVMYAAKRSSDAIGAKQMNPPSPLVKLTLECSWQWDLWLEGLQF</sequence>
<organism evidence="3 4">
    <name type="scientific">Stephania japonica</name>
    <dbReference type="NCBI Taxonomy" id="461633"/>
    <lineage>
        <taxon>Eukaryota</taxon>
        <taxon>Viridiplantae</taxon>
        <taxon>Streptophyta</taxon>
        <taxon>Embryophyta</taxon>
        <taxon>Tracheophyta</taxon>
        <taxon>Spermatophyta</taxon>
        <taxon>Magnoliopsida</taxon>
        <taxon>Ranunculales</taxon>
        <taxon>Menispermaceae</taxon>
        <taxon>Menispermoideae</taxon>
        <taxon>Cissampelideae</taxon>
        <taxon>Stephania</taxon>
    </lineage>
</organism>
<dbReference type="PANTHER" id="PTHR11669">
    <property type="entry name" value="REPLICATION FACTOR C / DNA POLYMERASE III GAMMA-TAU SUBUNIT"/>
    <property type="match status" value="1"/>
</dbReference>
<dbReference type="InterPro" id="IPR047854">
    <property type="entry name" value="RFC_lid"/>
</dbReference>
<proteinExistence type="predicted"/>
<accession>A0AAP0F8D0</accession>
<dbReference type="InterPro" id="IPR050238">
    <property type="entry name" value="DNA_Rep/Repair_Clamp_Loader"/>
</dbReference>
<gene>
    <name evidence="3" type="ORF">Sjap_020612</name>
</gene>
<evidence type="ECO:0000313" key="4">
    <source>
        <dbReference type="Proteomes" id="UP001417504"/>
    </source>
</evidence>
<dbReference type="GO" id="GO:0005663">
    <property type="term" value="C:DNA replication factor C complex"/>
    <property type="evidence" value="ECO:0007669"/>
    <property type="project" value="TreeGrafter"/>
</dbReference>
<dbReference type="InterPro" id="IPR027417">
    <property type="entry name" value="P-loop_NTPase"/>
</dbReference>
<protein>
    <submittedName>
        <fullName evidence="3">Uncharacterized protein</fullName>
    </submittedName>
</protein>
<dbReference type="PANTHER" id="PTHR11669:SF5">
    <property type="entry name" value="REPLICATION FACTOR C SUBUNIT 2"/>
    <property type="match status" value="1"/>
</dbReference>
<dbReference type="GO" id="GO:0003689">
    <property type="term" value="F:DNA clamp loader activity"/>
    <property type="evidence" value="ECO:0007669"/>
    <property type="project" value="TreeGrafter"/>
</dbReference>